<dbReference type="Proteomes" id="UP001498501">
    <property type="component" value="Unassembled WGS sequence"/>
</dbReference>
<organism evidence="1 2">
    <name type="scientific">Acinetobacter junii</name>
    <dbReference type="NCBI Taxonomy" id="40215"/>
    <lineage>
        <taxon>Bacteria</taxon>
        <taxon>Pseudomonadati</taxon>
        <taxon>Pseudomonadota</taxon>
        <taxon>Gammaproteobacteria</taxon>
        <taxon>Moraxellales</taxon>
        <taxon>Moraxellaceae</taxon>
        <taxon>Acinetobacter</taxon>
    </lineage>
</organism>
<protein>
    <submittedName>
        <fullName evidence="1">Amidohydrolase family protein</fullName>
    </submittedName>
</protein>
<dbReference type="PANTHER" id="PTHR43135">
    <property type="entry name" value="ALPHA-D-RIBOSE 1-METHYLPHOSPHONATE 5-TRIPHOSPHATE DIPHOSPHATASE"/>
    <property type="match status" value="1"/>
</dbReference>
<dbReference type="InterPro" id="IPR051781">
    <property type="entry name" value="Metallo-dep_Hydrolase"/>
</dbReference>
<dbReference type="PANTHER" id="PTHR43135:SF3">
    <property type="entry name" value="ALPHA-D-RIBOSE 1-METHYLPHOSPHONATE 5-TRIPHOSPHATE DIPHOSPHATASE"/>
    <property type="match status" value="1"/>
</dbReference>
<dbReference type="SUPFAM" id="SSF51556">
    <property type="entry name" value="Metallo-dependent hydrolases"/>
    <property type="match status" value="1"/>
</dbReference>
<evidence type="ECO:0000313" key="1">
    <source>
        <dbReference type="EMBL" id="MEK0253546.1"/>
    </source>
</evidence>
<accession>A0ABU8ZJS5</accession>
<comment type="caution">
    <text evidence="1">The sequence shown here is derived from an EMBL/GenBank/DDBJ whole genome shotgun (WGS) entry which is preliminary data.</text>
</comment>
<dbReference type="EMBL" id="JBBMLE010000066">
    <property type="protein sequence ID" value="MEK0253546.1"/>
    <property type="molecule type" value="Genomic_DNA"/>
</dbReference>
<reference evidence="1 2" key="1">
    <citation type="submission" date="2024-03" db="EMBL/GenBank/DDBJ databases">
        <title>Cross-transmission of Acinetobacter junii carrying blaOXA-58 in a neonatal intensive care unit.</title>
        <authorList>
            <person name="Bour M."/>
            <person name="Potron A."/>
            <person name="Lecointe D."/>
        </authorList>
    </citation>
    <scope>NUCLEOTIDE SEQUENCE [LARGE SCALE GENOMIC DNA]</scope>
    <source>
        <strain evidence="1 2">21A3096 case 1</strain>
    </source>
</reference>
<dbReference type="InterPro" id="IPR032466">
    <property type="entry name" value="Metal_Hydrolase"/>
</dbReference>
<dbReference type="Gene3D" id="3.20.20.140">
    <property type="entry name" value="Metal-dependent hydrolases"/>
    <property type="match status" value="1"/>
</dbReference>
<proteinExistence type="predicted"/>
<sequence>MDVAQYSEEEFRAAVNAAENWGTYVAVHAYTPRAIQAALKGGVKVIEHAQLIDEPTIKMMAQKMLG</sequence>
<gene>
    <name evidence="1" type="ORF">WM018_13830</name>
</gene>
<name>A0ABU8ZJS5_ACIJU</name>
<evidence type="ECO:0000313" key="2">
    <source>
        <dbReference type="Proteomes" id="UP001498501"/>
    </source>
</evidence>
<keyword evidence="2" id="KW-1185">Reference proteome</keyword>